<dbReference type="PANTHER" id="PTHR16515">
    <property type="entry name" value="PR DOMAIN ZINC FINGER PROTEIN"/>
    <property type="match status" value="1"/>
</dbReference>
<dbReference type="Gene3D" id="3.30.160.60">
    <property type="entry name" value="Classic Zinc Finger"/>
    <property type="match status" value="4"/>
</dbReference>
<keyword evidence="6" id="KW-0805">Transcription regulation</keyword>
<evidence type="ECO:0000256" key="11">
    <source>
        <dbReference type="SAM" id="MobiDB-lite"/>
    </source>
</evidence>
<dbReference type="InterPro" id="IPR050331">
    <property type="entry name" value="Zinc_finger"/>
</dbReference>
<keyword evidence="4 10" id="KW-0863">Zinc-finger</keyword>
<dbReference type="AlphaFoldDB" id="A0A183T168"/>
<dbReference type="SUPFAM" id="SSF57667">
    <property type="entry name" value="beta-beta-alpha zinc fingers"/>
    <property type="match status" value="2"/>
</dbReference>
<name>A0A183T168_SCHSO</name>
<keyword evidence="5" id="KW-0862">Zinc</keyword>
<dbReference type="FunFam" id="3.30.160.60:FF:000340">
    <property type="entry name" value="zinc finger protein 473 isoform X1"/>
    <property type="match status" value="1"/>
</dbReference>
<protein>
    <submittedName>
        <fullName evidence="15">Zinc finger protein</fullName>
    </submittedName>
</protein>
<evidence type="ECO:0000313" key="15">
    <source>
        <dbReference type="WBParaSite" id="SSLN_0001061401-mRNA-1"/>
    </source>
</evidence>
<evidence type="ECO:0000256" key="4">
    <source>
        <dbReference type="ARBA" id="ARBA00022771"/>
    </source>
</evidence>
<evidence type="ECO:0000256" key="5">
    <source>
        <dbReference type="ARBA" id="ARBA00022833"/>
    </source>
</evidence>
<dbReference type="PROSITE" id="PS50157">
    <property type="entry name" value="ZINC_FINGER_C2H2_2"/>
    <property type="match status" value="4"/>
</dbReference>
<dbReference type="Pfam" id="PF00096">
    <property type="entry name" value="zf-C2H2"/>
    <property type="match status" value="4"/>
</dbReference>
<feature type="region of interest" description="Disordered" evidence="11">
    <location>
        <begin position="561"/>
        <end position="647"/>
    </location>
</feature>
<dbReference type="InterPro" id="IPR036236">
    <property type="entry name" value="Znf_C2H2_sf"/>
</dbReference>
<evidence type="ECO:0000256" key="3">
    <source>
        <dbReference type="ARBA" id="ARBA00022737"/>
    </source>
</evidence>
<feature type="compositionally biased region" description="Polar residues" evidence="11">
    <location>
        <begin position="578"/>
        <end position="589"/>
    </location>
</feature>
<organism evidence="15">
    <name type="scientific">Schistocephalus solidus</name>
    <name type="common">Tapeworm</name>
    <dbReference type="NCBI Taxonomy" id="70667"/>
    <lineage>
        <taxon>Eukaryota</taxon>
        <taxon>Metazoa</taxon>
        <taxon>Spiralia</taxon>
        <taxon>Lophotrochozoa</taxon>
        <taxon>Platyhelminthes</taxon>
        <taxon>Cestoda</taxon>
        <taxon>Eucestoda</taxon>
        <taxon>Diphyllobothriidea</taxon>
        <taxon>Diphyllobothriidae</taxon>
        <taxon>Schistocephalus</taxon>
    </lineage>
</organism>
<reference evidence="15" key="1">
    <citation type="submission" date="2016-06" db="UniProtKB">
        <authorList>
            <consortium name="WormBaseParasite"/>
        </authorList>
    </citation>
    <scope>IDENTIFICATION</scope>
</reference>
<evidence type="ECO:0000256" key="2">
    <source>
        <dbReference type="ARBA" id="ARBA00022723"/>
    </source>
</evidence>
<reference evidence="13 14" key="2">
    <citation type="submission" date="2018-11" db="EMBL/GenBank/DDBJ databases">
        <authorList>
            <consortium name="Pathogen Informatics"/>
        </authorList>
    </citation>
    <scope>NUCLEOTIDE SEQUENCE [LARGE SCALE GENOMIC DNA]</scope>
    <source>
        <strain evidence="13 14">NST_G2</strain>
    </source>
</reference>
<gene>
    <name evidence="13" type="ORF">SSLN_LOCUS10216</name>
</gene>
<evidence type="ECO:0000313" key="13">
    <source>
        <dbReference type="EMBL" id="VDL96601.1"/>
    </source>
</evidence>
<feature type="region of interest" description="Disordered" evidence="11">
    <location>
        <begin position="132"/>
        <end position="174"/>
    </location>
</feature>
<evidence type="ECO:0000256" key="10">
    <source>
        <dbReference type="PROSITE-ProRule" id="PRU00042"/>
    </source>
</evidence>
<dbReference type="InterPro" id="IPR013087">
    <property type="entry name" value="Znf_C2H2_type"/>
</dbReference>
<sequence>MYLVCPLTYGASLFQPFSFRFYAYHSTKMNLHANFMQLWSAKFPSCTDSIPRLDCLKADQFLTVNEQRAALEIAHSEVLSSTENLRAALTQQMFIADYLRSCITKLGAVSKVFSELEENGELDGNMSVCEATSATTSDRAPLKSEPPQQQQQQTPVRTSRCPTPTGTPATMSTTGTTVSTTAAALNLSTSAPPLPLLPSFLQTASPLLSAASRNFLFQSAISKSSMEQMKKGKTTADNTTAACTPPLTSTSNHEGGDVGGSAVSQPPAPSPSALPNVTVEEAVRRLVDDMSTIPSAPPNYKNCIQEDELKSLNAARAAAAAAAMGAALGLHFNTPGVGETYHHHTPAPIISCSPGRPKGSASANYNATNHALLDIYPKLESSAAGDAIVARPYQCATCSRSFAVKAGLMQHLRTHTDERPYPCPECGRAFKQKIQLTTHMRVHSGERPYGCRICGKLFRQQSHVVQHLRTHTGEKPHKCGRCNKAFRQKYSLISHQRRMCQSRASSNSMIAGMTMWIGPAGGATVGSGGFANERTTFESGLSAHAREGQGERVETFKVAGEAKTEAAVPNSHSEDHSSLSNRSCSSPASSHELALTSDGGGDGGSKSADLCTLSYHQQEKQMSPDSNPHLHPHPHQHHSPRISAAGSPYVDVADRSRRSYMDSEYTSFANFPNSDHMRLNGAFPGCLEDPVESTL</sequence>
<dbReference type="FunFam" id="3.30.160.60:FF:002716">
    <property type="entry name" value="Zinc finger protein 212"/>
    <property type="match status" value="1"/>
</dbReference>
<feature type="region of interest" description="Disordered" evidence="11">
    <location>
        <begin position="235"/>
        <end position="274"/>
    </location>
</feature>
<dbReference type="GO" id="GO:0003677">
    <property type="term" value="F:DNA binding"/>
    <property type="evidence" value="ECO:0007669"/>
    <property type="project" value="UniProtKB-KW"/>
</dbReference>
<dbReference type="PROSITE" id="PS00028">
    <property type="entry name" value="ZINC_FINGER_C2H2_1"/>
    <property type="match status" value="3"/>
</dbReference>
<evidence type="ECO:0000256" key="8">
    <source>
        <dbReference type="ARBA" id="ARBA00023163"/>
    </source>
</evidence>
<keyword evidence="7" id="KW-0238">DNA-binding</keyword>
<keyword evidence="3" id="KW-0677">Repeat</keyword>
<feature type="domain" description="C2H2-type" evidence="12">
    <location>
        <begin position="421"/>
        <end position="448"/>
    </location>
</feature>
<keyword evidence="9" id="KW-0539">Nucleus</keyword>
<feature type="domain" description="C2H2-type" evidence="12">
    <location>
        <begin position="477"/>
        <end position="504"/>
    </location>
</feature>
<feature type="compositionally biased region" description="Basic residues" evidence="11">
    <location>
        <begin position="630"/>
        <end position="640"/>
    </location>
</feature>
<dbReference type="GO" id="GO:0010468">
    <property type="term" value="P:regulation of gene expression"/>
    <property type="evidence" value="ECO:0007669"/>
    <property type="project" value="TreeGrafter"/>
</dbReference>
<feature type="domain" description="C2H2-type" evidence="12">
    <location>
        <begin position="393"/>
        <end position="420"/>
    </location>
</feature>
<dbReference type="EMBL" id="UYSU01035730">
    <property type="protein sequence ID" value="VDL96601.1"/>
    <property type="molecule type" value="Genomic_DNA"/>
</dbReference>
<dbReference type="GO" id="GO:0008270">
    <property type="term" value="F:zinc ion binding"/>
    <property type="evidence" value="ECO:0007669"/>
    <property type="project" value="UniProtKB-KW"/>
</dbReference>
<feature type="compositionally biased region" description="Polar residues" evidence="11">
    <location>
        <begin position="614"/>
        <end position="626"/>
    </location>
</feature>
<evidence type="ECO:0000256" key="9">
    <source>
        <dbReference type="ARBA" id="ARBA00023242"/>
    </source>
</evidence>
<feature type="compositionally biased region" description="Polar residues" evidence="11">
    <location>
        <begin position="235"/>
        <end position="253"/>
    </location>
</feature>
<keyword evidence="14" id="KW-1185">Reference proteome</keyword>
<dbReference type="WBParaSite" id="SSLN_0001061401-mRNA-1">
    <property type="protein sequence ID" value="SSLN_0001061401-mRNA-1"/>
    <property type="gene ID" value="SSLN_0001061401"/>
</dbReference>
<keyword evidence="8" id="KW-0804">Transcription</keyword>
<accession>A0A183T168</accession>
<keyword evidence="2" id="KW-0479">Metal-binding</keyword>
<proteinExistence type="predicted"/>
<feature type="domain" description="C2H2-type" evidence="12">
    <location>
        <begin position="449"/>
        <end position="476"/>
    </location>
</feature>
<dbReference type="PANTHER" id="PTHR16515:SF49">
    <property type="entry name" value="GASTRULA ZINC FINGER PROTEIN XLCGF49.1-LIKE-RELATED"/>
    <property type="match status" value="1"/>
</dbReference>
<dbReference type="FunFam" id="3.30.160.60:FF:000176">
    <property type="entry name" value="zinc finger protein 70"/>
    <property type="match status" value="1"/>
</dbReference>
<dbReference type="SMART" id="SM00355">
    <property type="entry name" value="ZnF_C2H2"/>
    <property type="match status" value="4"/>
</dbReference>
<evidence type="ECO:0000259" key="12">
    <source>
        <dbReference type="PROSITE" id="PS50157"/>
    </source>
</evidence>
<dbReference type="Proteomes" id="UP000275846">
    <property type="component" value="Unassembled WGS sequence"/>
</dbReference>
<feature type="compositionally biased region" description="Low complexity" evidence="11">
    <location>
        <begin position="163"/>
        <end position="174"/>
    </location>
</feature>
<evidence type="ECO:0000256" key="1">
    <source>
        <dbReference type="ARBA" id="ARBA00004123"/>
    </source>
</evidence>
<dbReference type="GO" id="GO:0005634">
    <property type="term" value="C:nucleus"/>
    <property type="evidence" value="ECO:0007669"/>
    <property type="project" value="UniProtKB-SubCell"/>
</dbReference>
<comment type="subcellular location">
    <subcellularLocation>
        <location evidence="1">Nucleus</location>
    </subcellularLocation>
</comment>
<dbReference type="STRING" id="70667.A0A183T168"/>
<evidence type="ECO:0000256" key="6">
    <source>
        <dbReference type="ARBA" id="ARBA00023015"/>
    </source>
</evidence>
<evidence type="ECO:0000313" key="14">
    <source>
        <dbReference type="Proteomes" id="UP000275846"/>
    </source>
</evidence>
<dbReference type="FunFam" id="3.30.160.60:FF:001498">
    <property type="entry name" value="Zinc finger protein 404"/>
    <property type="match status" value="1"/>
</dbReference>
<dbReference type="OrthoDB" id="3437960at2759"/>
<evidence type="ECO:0000256" key="7">
    <source>
        <dbReference type="ARBA" id="ARBA00023125"/>
    </source>
</evidence>